<dbReference type="InterPro" id="IPR013986">
    <property type="entry name" value="DExx_box_DNA_helicase_dom_sf"/>
</dbReference>
<dbReference type="GO" id="GO:0005524">
    <property type="term" value="F:ATP binding"/>
    <property type="evidence" value="ECO:0007669"/>
    <property type="project" value="UniProtKB-UniRule"/>
</dbReference>
<keyword evidence="4 11" id="KW-0347">Helicase</keyword>
<dbReference type="PROSITE" id="PS51198">
    <property type="entry name" value="UVRD_HELICASE_ATP_BIND"/>
    <property type="match status" value="1"/>
</dbReference>
<dbReference type="PATRIC" id="fig|1134406.4.peg.725"/>
<evidence type="ECO:0000256" key="6">
    <source>
        <dbReference type="ARBA" id="ARBA00023125"/>
    </source>
</evidence>
<feature type="domain" description="UvrD-like helicase ATP-binding" evidence="12">
    <location>
        <begin position="4"/>
        <end position="317"/>
    </location>
</feature>
<dbReference type="GO" id="GO:0000725">
    <property type="term" value="P:recombinational repair"/>
    <property type="evidence" value="ECO:0007669"/>
    <property type="project" value="TreeGrafter"/>
</dbReference>
<dbReference type="Pfam" id="PF00580">
    <property type="entry name" value="UvrD-helicase"/>
    <property type="match status" value="1"/>
</dbReference>
<evidence type="ECO:0000256" key="2">
    <source>
        <dbReference type="ARBA" id="ARBA00022741"/>
    </source>
</evidence>
<feature type="domain" description="UvrD-like helicase C-terminal" evidence="13">
    <location>
        <begin position="337"/>
        <end position="629"/>
    </location>
</feature>
<dbReference type="PROSITE" id="PS51217">
    <property type="entry name" value="UVRD_HELICASE_CTER"/>
    <property type="match status" value="1"/>
</dbReference>
<comment type="similarity">
    <text evidence="1">Belongs to the helicase family. UvrD subfamily.</text>
</comment>
<dbReference type="GO" id="GO:0043138">
    <property type="term" value="F:3'-5' DNA helicase activity"/>
    <property type="evidence" value="ECO:0007669"/>
    <property type="project" value="UniProtKB-EC"/>
</dbReference>
<dbReference type="GO" id="GO:0033202">
    <property type="term" value="C:DNA helicase complex"/>
    <property type="evidence" value="ECO:0007669"/>
    <property type="project" value="TreeGrafter"/>
</dbReference>
<dbReference type="InterPro" id="IPR000212">
    <property type="entry name" value="DNA_helicase_UvrD/REP"/>
</dbReference>
<feature type="binding site" evidence="11">
    <location>
        <begin position="25"/>
        <end position="32"/>
    </location>
    <ligand>
        <name>ATP</name>
        <dbReference type="ChEBI" id="CHEBI:30616"/>
    </ligand>
</feature>
<evidence type="ECO:0000256" key="7">
    <source>
        <dbReference type="ARBA" id="ARBA00023235"/>
    </source>
</evidence>
<evidence type="ECO:0000256" key="3">
    <source>
        <dbReference type="ARBA" id="ARBA00022801"/>
    </source>
</evidence>
<reference evidence="14 15" key="1">
    <citation type="submission" date="2015-07" db="EMBL/GenBank/DDBJ databases">
        <title>Genome sequence of Ornatilinea apprima DSM 23815.</title>
        <authorList>
            <person name="Hemp J."/>
            <person name="Ward L.M."/>
            <person name="Pace L.A."/>
            <person name="Fischer W.W."/>
        </authorList>
    </citation>
    <scope>NUCLEOTIDE SEQUENCE [LARGE SCALE GENOMIC DNA]</scope>
    <source>
        <strain evidence="14 15">P3M-1</strain>
    </source>
</reference>
<dbReference type="Proteomes" id="UP000050417">
    <property type="component" value="Unassembled WGS sequence"/>
</dbReference>
<dbReference type="STRING" id="1134406.ADN00_15115"/>
<comment type="catalytic activity">
    <reaction evidence="10">
        <text>ATP + H2O = ADP + phosphate + H(+)</text>
        <dbReference type="Rhea" id="RHEA:13065"/>
        <dbReference type="ChEBI" id="CHEBI:15377"/>
        <dbReference type="ChEBI" id="CHEBI:15378"/>
        <dbReference type="ChEBI" id="CHEBI:30616"/>
        <dbReference type="ChEBI" id="CHEBI:43474"/>
        <dbReference type="ChEBI" id="CHEBI:456216"/>
        <dbReference type="EC" id="5.6.2.4"/>
    </reaction>
</comment>
<name>A0A0P6WZD4_9CHLR</name>
<dbReference type="PANTHER" id="PTHR11070">
    <property type="entry name" value="UVRD / RECB / PCRA DNA HELICASE FAMILY MEMBER"/>
    <property type="match status" value="1"/>
</dbReference>
<dbReference type="InterPro" id="IPR014017">
    <property type="entry name" value="DNA_helicase_UvrD-like_C"/>
</dbReference>
<dbReference type="Pfam" id="PF13361">
    <property type="entry name" value="UvrD_C"/>
    <property type="match status" value="1"/>
</dbReference>
<evidence type="ECO:0000313" key="15">
    <source>
        <dbReference type="Proteomes" id="UP000050417"/>
    </source>
</evidence>
<keyword evidence="5 11" id="KW-0067">ATP-binding</keyword>
<evidence type="ECO:0000259" key="13">
    <source>
        <dbReference type="PROSITE" id="PS51217"/>
    </source>
</evidence>
<evidence type="ECO:0000256" key="1">
    <source>
        <dbReference type="ARBA" id="ARBA00009922"/>
    </source>
</evidence>
<sequence>MTEFKPRPAQQQVLRFRSGRMGVAAVPGSGKTQVLSYLASRLIAENYVKEDQEVLIVTLVNSAVDNFSARIRGFIQAENLMPGMGYRVRTLHGLAHDIVRERPDLVNLENQFQILDESETHRILEDSANRWLRAHPEWIDQYKNFEAVNNQQRNLQKDWLSLVTDIGSAFIRQAKDMQATPAVIREKIMAIPDVSPLLLMGADIYESYQQGLTFRSAVDFDDLIRMALLALQMDPDYLQRLHQRWPYILEDEAQDSSYLQEQILRLLVGKEGNWVRVGDPNQAIFETFTTASPTFLMNFLREPGVIAVTLPNSGRSTLSIMTLANHLVQWTRTSHTNLRLREALQHAVIEPTPPGDPQPNPTDRPDKVVLYPAKLNSDAELDMIARSIRRWLDENPAHKEKTIAVLVTRNERGGRLVEHLQRHGLEYVELLKSSRSARETASTLSAILQAIQDPISHPKLIAAYRAVHSCLAASDEQPSEDLVKRVEKTIQKCPNLEDLLWPLVERDYLQQLQNKPEEEPVVQQILVFRQLMRRWQSAALLPIDQLVLTISKEMFTQPADLALAHKLAALLEQRSQAFPGWQMAQFIDELNNVAQNRSRLAGFSEEDTGFEPAHHKGKVVVATMHKAKGLEWDRVYLTSVNNYDFPSASEYDQYIGEKWFVRNKLNLQEETLAQLKALLSDDIAGLYLEEGVATREARLGLAAERLRLLYVGITRAREELIITWNDGKNNGQAQPALAFVALRVFWEEKRNAASS</sequence>
<evidence type="ECO:0000313" key="14">
    <source>
        <dbReference type="EMBL" id="KPL72163.1"/>
    </source>
</evidence>
<comment type="caution">
    <text evidence="14">The sequence shown here is derived from an EMBL/GenBank/DDBJ whole genome shotgun (WGS) entry which is preliminary data.</text>
</comment>
<keyword evidence="6" id="KW-0238">DNA-binding</keyword>
<dbReference type="SUPFAM" id="SSF52540">
    <property type="entry name" value="P-loop containing nucleoside triphosphate hydrolases"/>
    <property type="match status" value="1"/>
</dbReference>
<evidence type="ECO:0000259" key="12">
    <source>
        <dbReference type="PROSITE" id="PS51198"/>
    </source>
</evidence>
<dbReference type="Gene3D" id="1.10.10.160">
    <property type="match status" value="1"/>
</dbReference>
<dbReference type="EC" id="5.6.2.4" evidence="9"/>
<dbReference type="AlphaFoldDB" id="A0A0P6WZD4"/>
<dbReference type="OrthoDB" id="9765670at2"/>
<protein>
    <recommendedName>
        <fullName evidence="9">DNA 3'-5' helicase</fullName>
        <ecNumber evidence="9">5.6.2.4</ecNumber>
    </recommendedName>
</protein>
<dbReference type="PANTHER" id="PTHR11070:SF2">
    <property type="entry name" value="ATP-DEPENDENT DNA HELICASE SRS2"/>
    <property type="match status" value="1"/>
</dbReference>
<evidence type="ECO:0000256" key="10">
    <source>
        <dbReference type="ARBA" id="ARBA00048988"/>
    </source>
</evidence>
<dbReference type="InterPro" id="IPR014016">
    <property type="entry name" value="UvrD-like_ATP-bd"/>
</dbReference>
<organism evidence="14 15">
    <name type="scientific">Ornatilinea apprima</name>
    <dbReference type="NCBI Taxonomy" id="1134406"/>
    <lineage>
        <taxon>Bacteria</taxon>
        <taxon>Bacillati</taxon>
        <taxon>Chloroflexota</taxon>
        <taxon>Anaerolineae</taxon>
        <taxon>Anaerolineales</taxon>
        <taxon>Anaerolineaceae</taxon>
        <taxon>Ornatilinea</taxon>
    </lineage>
</organism>
<evidence type="ECO:0000256" key="11">
    <source>
        <dbReference type="PROSITE-ProRule" id="PRU00560"/>
    </source>
</evidence>
<accession>A0A0P6WZD4</accession>
<evidence type="ECO:0000256" key="4">
    <source>
        <dbReference type="ARBA" id="ARBA00022806"/>
    </source>
</evidence>
<dbReference type="Gene3D" id="3.40.50.300">
    <property type="entry name" value="P-loop containing nucleotide triphosphate hydrolases"/>
    <property type="match status" value="3"/>
</dbReference>
<keyword evidence="15" id="KW-1185">Reference proteome</keyword>
<evidence type="ECO:0000256" key="5">
    <source>
        <dbReference type="ARBA" id="ARBA00022840"/>
    </source>
</evidence>
<dbReference type="GO" id="GO:0003677">
    <property type="term" value="F:DNA binding"/>
    <property type="evidence" value="ECO:0007669"/>
    <property type="project" value="UniProtKB-KW"/>
</dbReference>
<dbReference type="EMBL" id="LGCL01000039">
    <property type="protein sequence ID" value="KPL72163.1"/>
    <property type="molecule type" value="Genomic_DNA"/>
</dbReference>
<dbReference type="GO" id="GO:0016887">
    <property type="term" value="F:ATP hydrolysis activity"/>
    <property type="evidence" value="ECO:0007669"/>
    <property type="project" value="RHEA"/>
</dbReference>
<keyword evidence="3 11" id="KW-0378">Hydrolase</keyword>
<evidence type="ECO:0000256" key="8">
    <source>
        <dbReference type="ARBA" id="ARBA00034617"/>
    </source>
</evidence>
<dbReference type="GO" id="GO:0005829">
    <property type="term" value="C:cytosol"/>
    <property type="evidence" value="ECO:0007669"/>
    <property type="project" value="TreeGrafter"/>
</dbReference>
<proteinExistence type="inferred from homology"/>
<gene>
    <name evidence="14" type="ORF">ADN00_15115</name>
</gene>
<keyword evidence="2 11" id="KW-0547">Nucleotide-binding</keyword>
<keyword evidence="7" id="KW-0413">Isomerase</keyword>
<evidence type="ECO:0000256" key="9">
    <source>
        <dbReference type="ARBA" id="ARBA00034808"/>
    </source>
</evidence>
<comment type="catalytic activity">
    <reaction evidence="8">
        <text>Couples ATP hydrolysis with the unwinding of duplex DNA by translocating in the 3'-5' direction.</text>
        <dbReference type="EC" id="5.6.2.4"/>
    </reaction>
</comment>
<dbReference type="InterPro" id="IPR027417">
    <property type="entry name" value="P-loop_NTPase"/>
</dbReference>
<dbReference type="RefSeq" id="WP_075063872.1">
    <property type="nucleotide sequence ID" value="NZ_LGCL01000039.1"/>
</dbReference>